<evidence type="ECO:0000313" key="6">
    <source>
        <dbReference type="Proteomes" id="UP000823674"/>
    </source>
</evidence>
<dbReference type="PANTHER" id="PTHR31225:SF0">
    <property type="entry name" value="S-(+)-LINALOOL SYNTHASE, CHLOROPLASTIC"/>
    <property type="match status" value="1"/>
</dbReference>
<protein>
    <recommendedName>
        <fullName evidence="4">Terpene synthase N-terminal domain-containing protein</fullName>
    </recommendedName>
</protein>
<name>A0ABQ7L8Q8_BRACM</name>
<sequence length="157" mass="18822">MRIYGYNVYKTFRYFQKHPRQEEWIQNDLQNDVKGLIELYEASELGVEGEEILDSLRECTFTRLNELCSGRDSHEEREIMNSLAQPRHKTLRRLTSNKFISIIKIGGEEDNEWLQSLLRVAECDSIMLKSLIREEIPQAFKWWRELGLDKELRKERN</sequence>
<dbReference type="InterPro" id="IPR008930">
    <property type="entry name" value="Terpenoid_cyclase/PrenylTrfase"/>
</dbReference>
<reference evidence="5 6" key="1">
    <citation type="submission" date="2021-03" db="EMBL/GenBank/DDBJ databases">
        <authorList>
            <person name="King G.J."/>
            <person name="Bancroft I."/>
            <person name="Baten A."/>
            <person name="Bloomfield J."/>
            <person name="Borpatragohain P."/>
            <person name="He Z."/>
            <person name="Irish N."/>
            <person name="Irwin J."/>
            <person name="Liu K."/>
            <person name="Mauleon R.P."/>
            <person name="Moore J."/>
            <person name="Morris R."/>
            <person name="Ostergaard L."/>
            <person name="Wang B."/>
            <person name="Wells R."/>
        </authorList>
    </citation>
    <scope>NUCLEOTIDE SEQUENCE [LARGE SCALE GENOMIC DNA]</scope>
    <source>
        <strain evidence="5">R-o-18</strain>
        <tissue evidence="5">Leaf</tissue>
    </source>
</reference>
<evidence type="ECO:0000256" key="3">
    <source>
        <dbReference type="ARBA" id="ARBA00023239"/>
    </source>
</evidence>
<proteinExistence type="predicted"/>
<evidence type="ECO:0000313" key="5">
    <source>
        <dbReference type="EMBL" id="KAG5382966.1"/>
    </source>
</evidence>
<keyword evidence="6" id="KW-1185">Reference proteome</keyword>
<gene>
    <name evidence="5" type="primary">A09p019040.1_BraROA</name>
    <name evidence="5" type="ORF">IGI04_034436</name>
</gene>
<dbReference type="Proteomes" id="UP000823674">
    <property type="component" value="Chromosome A09"/>
</dbReference>
<organism evidence="5 6">
    <name type="scientific">Brassica rapa subsp. trilocularis</name>
    <dbReference type="NCBI Taxonomy" id="1813537"/>
    <lineage>
        <taxon>Eukaryota</taxon>
        <taxon>Viridiplantae</taxon>
        <taxon>Streptophyta</taxon>
        <taxon>Embryophyta</taxon>
        <taxon>Tracheophyta</taxon>
        <taxon>Spermatophyta</taxon>
        <taxon>Magnoliopsida</taxon>
        <taxon>eudicotyledons</taxon>
        <taxon>Gunneridae</taxon>
        <taxon>Pentapetalae</taxon>
        <taxon>rosids</taxon>
        <taxon>malvids</taxon>
        <taxon>Brassicales</taxon>
        <taxon>Brassicaceae</taxon>
        <taxon>Brassiceae</taxon>
        <taxon>Brassica</taxon>
    </lineage>
</organism>
<dbReference type="InterPro" id="IPR001906">
    <property type="entry name" value="Terpene_synth_N"/>
</dbReference>
<dbReference type="SUPFAM" id="SSF48239">
    <property type="entry name" value="Terpenoid cyclases/Protein prenyltransferases"/>
    <property type="match status" value="1"/>
</dbReference>
<dbReference type="InterPro" id="IPR008949">
    <property type="entry name" value="Isoprenoid_synthase_dom_sf"/>
</dbReference>
<accession>A0ABQ7L8Q8</accession>
<evidence type="ECO:0000259" key="4">
    <source>
        <dbReference type="Pfam" id="PF01397"/>
    </source>
</evidence>
<feature type="domain" description="Terpene synthase N-terminal" evidence="4">
    <location>
        <begin position="1"/>
        <end position="79"/>
    </location>
</feature>
<comment type="cofactor">
    <cofactor evidence="1">
        <name>Mg(2+)</name>
        <dbReference type="ChEBI" id="CHEBI:18420"/>
    </cofactor>
</comment>
<keyword evidence="3" id="KW-0456">Lyase</keyword>
<comment type="caution">
    <text evidence="5">The sequence shown here is derived from an EMBL/GenBank/DDBJ whole genome shotgun (WGS) entry which is preliminary data.</text>
</comment>
<dbReference type="EMBL" id="JADBGQ010000008">
    <property type="protein sequence ID" value="KAG5382966.1"/>
    <property type="molecule type" value="Genomic_DNA"/>
</dbReference>
<evidence type="ECO:0000256" key="1">
    <source>
        <dbReference type="ARBA" id="ARBA00001946"/>
    </source>
</evidence>
<keyword evidence="2" id="KW-0460">Magnesium</keyword>
<evidence type="ECO:0000256" key="2">
    <source>
        <dbReference type="ARBA" id="ARBA00022842"/>
    </source>
</evidence>
<dbReference type="InterPro" id="IPR036965">
    <property type="entry name" value="Terpene_synth_N_sf"/>
</dbReference>
<dbReference type="Pfam" id="PF01397">
    <property type="entry name" value="Terpene_synth"/>
    <property type="match status" value="1"/>
</dbReference>
<dbReference type="InterPro" id="IPR050148">
    <property type="entry name" value="Terpene_synthase-like"/>
</dbReference>
<dbReference type="PANTHER" id="PTHR31225">
    <property type="entry name" value="OS04G0344100 PROTEIN-RELATED"/>
    <property type="match status" value="1"/>
</dbReference>
<dbReference type="Gene3D" id="1.10.600.10">
    <property type="entry name" value="Farnesyl Diphosphate Synthase"/>
    <property type="match status" value="1"/>
</dbReference>
<dbReference type="Gene3D" id="1.50.10.130">
    <property type="entry name" value="Terpene synthase, N-terminal domain"/>
    <property type="match status" value="1"/>
</dbReference>